<evidence type="ECO:0000313" key="1">
    <source>
        <dbReference type="EMBL" id="RNA25396.1"/>
    </source>
</evidence>
<dbReference type="EMBL" id="REGN01002930">
    <property type="protein sequence ID" value="RNA25396.1"/>
    <property type="molecule type" value="Genomic_DNA"/>
</dbReference>
<accession>A0A3M7RPA4</accession>
<name>A0A3M7RPA4_BRAPC</name>
<protein>
    <submittedName>
        <fullName evidence="1">Uncharacterized protein</fullName>
    </submittedName>
</protein>
<reference evidence="1 2" key="1">
    <citation type="journal article" date="2018" name="Sci. Rep.">
        <title>Genomic signatures of local adaptation to the degree of environmental predictability in rotifers.</title>
        <authorList>
            <person name="Franch-Gras L."/>
            <person name="Hahn C."/>
            <person name="Garcia-Roger E.M."/>
            <person name="Carmona M.J."/>
            <person name="Serra M."/>
            <person name="Gomez A."/>
        </authorList>
    </citation>
    <scope>NUCLEOTIDE SEQUENCE [LARGE SCALE GENOMIC DNA]</scope>
    <source>
        <strain evidence="1">HYR1</strain>
    </source>
</reference>
<proteinExistence type="predicted"/>
<sequence>MKRFSFHLITVERYKKKNLFLDFLRSTSATSLSSSAIVDLGATISGGDDSFLLFLLLISTIDKAEDGNDKDFTEKFSISCTRLVSSSSSILVPFSAASLIKSLCTSAIIFSIDISSRVPPTIKFDKLAASSRLTY</sequence>
<organism evidence="1 2">
    <name type="scientific">Brachionus plicatilis</name>
    <name type="common">Marine rotifer</name>
    <name type="synonym">Brachionus muelleri</name>
    <dbReference type="NCBI Taxonomy" id="10195"/>
    <lineage>
        <taxon>Eukaryota</taxon>
        <taxon>Metazoa</taxon>
        <taxon>Spiralia</taxon>
        <taxon>Gnathifera</taxon>
        <taxon>Rotifera</taxon>
        <taxon>Eurotatoria</taxon>
        <taxon>Monogononta</taxon>
        <taxon>Pseudotrocha</taxon>
        <taxon>Ploima</taxon>
        <taxon>Brachionidae</taxon>
        <taxon>Brachionus</taxon>
    </lineage>
</organism>
<evidence type="ECO:0000313" key="2">
    <source>
        <dbReference type="Proteomes" id="UP000276133"/>
    </source>
</evidence>
<comment type="caution">
    <text evidence="1">The sequence shown here is derived from an EMBL/GenBank/DDBJ whole genome shotgun (WGS) entry which is preliminary data.</text>
</comment>
<dbReference type="Proteomes" id="UP000276133">
    <property type="component" value="Unassembled WGS sequence"/>
</dbReference>
<gene>
    <name evidence="1" type="ORF">BpHYR1_019008</name>
</gene>
<keyword evidence="2" id="KW-1185">Reference proteome</keyword>
<dbReference type="AlphaFoldDB" id="A0A3M7RPA4"/>